<protein>
    <recommendedName>
        <fullName evidence="2">DZIP3-like HEPN domain-containing protein</fullName>
    </recommendedName>
</protein>
<accession>A0A7J7KJN3</accession>
<evidence type="ECO:0000256" key="1">
    <source>
        <dbReference type="SAM" id="MobiDB-lite"/>
    </source>
</evidence>
<name>A0A7J7KJN3_BUGNE</name>
<keyword evidence="4" id="KW-1185">Reference proteome</keyword>
<dbReference type="InterPro" id="IPR041249">
    <property type="entry name" value="HEPN_DZIP3"/>
</dbReference>
<dbReference type="Proteomes" id="UP000593567">
    <property type="component" value="Unassembled WGS sequence"/>
</dbReference>
<evidence type="ECO:0000313" key="3">
    <source>
        <dbReference type="EMBL" id="KAF6037546.1"/>
    </source>
</evidence>
<gene>
    <name evidence="3" type="ORF">EB796_004162</name>
</gene>
<dbReference type="Pfam" id="PF18738">
    <property type="entry name" value="HEPN_DZIP3"/>
    <property type="match status" value="1"/>
</dbReference>
<sequence>MKAEYNNMIQRYADNMEEQLRVPHQHPEGAPCRGCGRHVSAHSNHSSPNTAPSIPPVDTNSEQNYVQQWLVNPSHPYQLPSEETKANATSVPLVFTTPSVPAISAPETNTTQDRNTVKQTVPIRYTQAPTQQIPIRDGARKVLERGSVCRTHYALLCRLVVEAGNLVLNSVFNKIYPPLSLADNLSKPQVQKSLRRLKSQSILSSRHWELLYPNRKSTVTSDSFSSTLLVILLKSICHLSPPYPNGWKNLPLPGDKGLSADLARISWYRRHVASMVRQLCHSITTHSITTRSITTHSITTHSITTHSITTHSITTHYHYSLYHYSLYHYSLYYYSLYHYSLYHYSLYYYSLYHYSLSLLTLSLLTLSLLTITTHSISTHSITTHSITTHSITTHSITTHSITTHSVTTHSITMTLQDSLPDDQFSTHWNQLCTIFTRLSAPASTSLIKRIQREVLSYDDQSFYIQALTTSQREEENLALLEKKAMPRNHGNR</sequence>
<dbReference type="AlphaFoldDB" id="A0A7J7KJN3"/>
<organism evidence="3 4">
    <name type="scientific">Bugula neritina</name>
    <name type="common">Brown bryozoan</name>
    <name type="synonym">Sertularia neritina</name>
    <dbReference type="NCBI Taxonomy" id="10212"/>
    <lineage>
        <taxon>Eukaryota</taxon>
        <taxon>Metazoa</taxon>
        <taxon>Spiralia</taxon>
        <taxon>Lophotrochozoa</taxon>
        <taxon>Bryozoa</taxon>
        <taxon>Gymnolaemata</taxon>
        <taxon>Cheilostomatida</taxon>
        <taxon>Flustrina</taxon>
        <taxon>Buguloidea</taxon>
        <taxon>Bugulidae</taxon>
        <taxon>Bugula</taxon>
    </lineage>
</organism>
<proteinExistence type="predicted"/>
<feature type="compositionally biased region" description="Polar residues" evidence="1">
    <location>
        <begin position="41"/>
        <end position="60"/>
    </location>
</feature>
<reference evidence="3" key="1">
    <citation type="submission" date="2020-06" db="EMBL/GenBank/DDBJ databases">
        <title>Draft genome of Bugula neritina, a colonial animal packing powerful symbionts and potential medicines.</title>
        <authorList>
            <person name="Rayko M."/>
        </authorList>
    </citation>
    <scope>NUCLEOTIDE SEQUENCE [LARGE SCALE GENOMIC DNA]</scope>
    <source>
        <strain evidence="3">Kwan_BN1</strain>
    </source>
</reference>
<dbReference type="EMBL" id="VXIV02000554">
    <property type="protein sequence ID" value="KAF6037546.1"/>
    <property type="molecule type" value="Genomic_DNA"/>
</dbReference>
<comment type="caution">
    <text evidence="3">The sequence shown here is derived from an EMBL/GenBank/DDBJ whole genome shotgun (WGS) entry which is preliminary data.</text>
</comment>
<evidence type="ECO:0000259" key="2">
    <source>
        <dbReference type="Pfam" id="PF18738"/>
    </source>
</evidence>
<feature type="region of interest" description="Disordered" evidence="1">
    <location>
        <begin position="24"/>
        <end position="60"/>
    </location>
</feature>
<feature type="domain" description="DZIP3-like HEPN" evidence="2">
    <location>
        <begin position="180"/>
        <end position="276"/>
    </location>
</feature>
<evidence type="ECO:0000313" key="4">
    <source>
        <dbReference type="Proteomes" id="UP000593567"/>
    </source>
</evidence>
<dbReference type="OrthoDB" id="10071976at2759"/>